<organism evidence="1 2">
    <name type="scientific">Pangasianodon gigas</name>
    <name type="common">Mekong giant catfish</name>
    <name type="synonym">Pangasius gigas</name>
    <dbReference type="NCBI Taxonomy" id="30993"/>
    <lineage>
        <taxon>Eukaryota</taxon>
        <taxon>Metazoa</taxon>
        <taxon>Chordata</taxon>
        <taxon>Craniata</taxon>
        <taxon>Vertebrata</taxon>
        <taxon>Euteleostomi</taxon>
        <taxon>Actinopterygii</taxon>
        <taxon>Neopterygii</taxon>
        <taxon>Teleostei</taxon>
        <taxon>Ostariophysi</taxon>
        <taxon>Siluriformes</taxon>
        <taxon>Pangasiidae</taxon>
        <taxon>Pangasianodon</taxon>
    </lineage>
</organism>
<accession>A0ACC5W8S7</accession>
<proteinExistence type="predicted"/>
<name>A0ACC5W8S7_PANGG</name>
<evidence type="ECO:0000313" key="1">
    <source>
        <dbReference type="EMBL" id="MCI4375449.1"/>
    </source>
</evidence>
<dbReference type="EMBL" id="CM040455">
    <property type="protein sequence ID" value="MCI4375449.1"/>
    <property type="molecule type" value="Genomic_DNA"/>
</dbReference>
<gene>
    <name evidence="1" type="ORF">PGIGA_G00109390</name>
</gene>
<dbReference type="Proteomes" id="UP000829447">
    <property type="component" value="Linkage Group LG2"/>
</dbReference>
<keyword evidence="2" id="KW-1185">Reference proteome</keyword>
<evidence type="ECO:0000313" key="2">
    <source>
        <dbReference type="Proteomes" id="UP000829447"/>
    </source>
</evidence>
<protein>
    <submittedName>
        <fullName evidence="1">Uncharacterized protein</fullName>
    </submittedName>
</protein>
<comment type="caution">
    <text evidence="1">The sequence shown here is derived from an EMBL/GenBank/DDBJ whole genome shotgun (WGS) entry which is preliminary data.</text>
</comment>
<sequence length="264" mass="29754">MVVSADVFISAAQRFLCCGKKKRQIPHSSCLDMAVQIIAVDQGLKPAVLYDLNGAGAEQIQPYVSSLQEAGVLTTTLRIFSINGSCLVVNSNLMKEHLSEVLKKKSLLTVDVCPWKEQPSLIVMDSSTKRMVKDMLDFFMDEEDEQPSVSVVGEELYDRWNLCTLFGILLGYPASYWFDQVQSFENCLSMTPLVVNKVWVCWPVCDTKHSSCLYSFSVPEVLWAEVDTYIKTWVEHLRSRFCKQTVLTELSISKETVTLPTVAL</sequence>
<reference evidence="1 2" key="1">
    <citation type="journal article" date="2022" name="bioRxiv">
        <title>An ancient truncated duplication of the anti-Mullerian hormone receptor type 2 gene is a potential conserved master sex determinant in the Pangasiidae catfish family.</title>
        <authorList>
            <person name="Wen M."/>
            <person name="Pan Q."/>
            <person name="Jouanno E."/>
            <person name="Montfort J."/>
            <person name="Zahm M."/>
            <person name="Cabau C."/>
            <person name="Klopp C."/>
            <person name="Iampietro C."/>
            <person name="Roques C."/>
            <person name="Bouchez O."/>
            <person name="Castinel A."/>
            <person name="Donnadieu C."/>
            <person name="Parrinello H."/>
            <person name="Poncet C."/>
            <person name="Belmonte E."/>
            <person name="Gautier V."/>
            <person name="Avarre J.-C."/>
            <person name="Dugue R."/>
            <person name="Gustiano R."/>
            <person name="Ha T.T.T."/>
            <person name="Campet M."/>
            <person name="Sriphairoj K."/>
            <person name="Ribolli J."/>
            <person name="de Almeida F.L."/>
            <person name="Desvignes T."/>
            <person name="Postlethwait J.H."/>
            <person name="Bucao C.F."/>
            <person name="Robinson-Rechavi M."/>
            <person name="Bobe J."/>
            <person name="Herpin A."/>
            <person name="Guiguen Y."/>
        </authorList>
    </citation>
    <scope>NUCLEOTIDE SEQUENCE [LARGE SCALE GENOMIC DNA]</scope>
    <source>
        <strain evidence="1">YG-Dec2019</strain>
    </source>
</reference>